<accession>A0ABW4QS37</accession>
<comment type="caution">
    <text evidence="9">The sequence shown here is derived from an EMBL/GenBank/DDBJ whole genome shotgun (WGS) entry which is preliminary data.</text>
</comment>
<gene>
    <name evidence="9" type="ORF">ACFSDX_08065</name>
</gene>
<keyword evidence="2" id="KW-0328">Glycosyltransferase</keyword>
<organism evidence="9 10">
    <name type="scientific">Hymenobacter bucti</name>
    <dbReference type="NCBI Taxonomy" id="1844114"/>
    <lineage>
        <taxon>Bacteria</taxon>
        <taxon>Pseudomonadati</taxon>
        <taxon>Bacteroidota</taxon>
        <taxon>Cytophagia</taxon>
        <taxon>Cytophagales</taxon>
        <taxon>Hymenobacteraceae</taxon>
        <taxon>Hymenobacter</taxon>
    </lineage>
</organism>
<dbReference type="EMBL" id="JBHUFD010000003">
    <property type="protein sequence ID" value="MFD1872378.1"/>
    <property type="molecule type" value="Genomic_DNA"/>
</dbReference>
<reference evidence="10" key="1">
    <citation type="journal article" date="2019" name="Int. J. Syst. Evol. Microbiol.">
        <title>The Global Catalogue of Microorganisms (GCM) 10K type strain sequencing project: providing services to taxonomists for standard genome sequencing and annotation.</title>
        <authorList>
            <consortium name="The Broad Institute Genomics Platform"/>
            <consortium name="The Broad Institute Genome Sequencing Center for Infectious Disease"/>
            <person name="Wu L."/>
            <person name="Ma J."/>
        </authorList>
    </citation>
    <scope>NUCLEOTIDE SEQUENCE [LARGE SCALE GENOMIC DNA]</scope>
    <source>
        <strain evidence="10">CGMCC 1.15795</strain>
    </source>
</reference>
<evidence type="ECO:0000256" key="1">
    <source>
        <dbReference type="ARBA" id="ARBA00022475"/>
    </source>
</evidence>
<keyword evidence="4" id="KW-0812">Transmembrane</keyword>
<keyword evidence="1" id="KW-1003">Cell membrane</keyword>
<evidence type="ECO:0000256" key="2">
    <source>
        <dbReference type="ARBA" id="ARBA00022676"/>
    </source>
</evidence>
<keyword evidence="3" id="KW-0808">Transferase</keyword>
<dbReference type="InterPro" id="IPR050256">
    <property type="entry name" value="Glycosyltransferase_2"/>
</dbReference>
<evidence type="ECO:0000256" key="4">
    <source>
        <dbReference type="ARBA" id="ARBA00022692"/>
    </source>
</evidence>
<evidence type="ECO:0000256" key="3">
    <source>
        <dbReference type="ARBA" id="ARBA00022679"/>
    </source>
</evidence>
<dbReference type="InterPro" id="IPR001173">
    <property type="entry name" value="Glyco_trans_2-like"/>
</dbReference>
<sequence length="248" mass="27883">MPIPDAAYLATQSLTVLVPVFNEEESLRQLVLELDKFLLQAPLPVTVLFVNDGSTDGSLALLRLICQPGTAYEFISLGRNQGLSTALKAGIDHCRSTLVGYIDADVQTTPLDFLLFFEFLPAYDMVSGIRVQRQDTLVKKLSSAAANLLRRALLNDGIRDTGCPLKIIKLDYARRLPLFHGSHRLLGTLVQMQGGQVKQLPVRHFPRFAGTAKYNFWNRALKPIIDMLGVRWMRSRWRTYDIAEQRPA</sequence>
<evidence type="ECO:0000256" key="5">
    <source>
        <dbReference type="ARBA" id="ARBA00022985"/>
    </source>
</evidence>
<dbReference type="PANTHER" id="PTHR48090">
    <property type="entry name" value="UNDECAPRENYL-PHOSPHATE 4-DEOXY-4-FORMAMIDO-L-ARABINOSE TRANSFERASE-RELATED"/>
    <property type="match status" value="1"/>
</dbReference>
<dbReference type="PANTHER" id="PTHR48090:SF3">
    <property type="entry name" value="UNDECAPRENYL-PHOSPHATE 4-DEOXY-4-FORMAMIDO-L-ARABINOSE TRANSFERASE"/>
    <property type="match status" value="1"/>
</dbReference>
<keyword evidence="7" id="KW-0472">Membrane</keyword>
<evidence type="ECO:0000313" key="10">
    <source>
        <dbReference type="Proteomes" id="UP001597197"/>
    </source>
</evidence>
<dbReference type="Gene3D" id="3.90.550.10">
    <property type="entry name" value="Spore Coat Polysaccharide Biosynthesis Protein SpsA, Chain A"/>
    <property type="match status" value="1"/>
</dbReference>
<keyword evidence="5" id="KW-0448">Lipopolysaccharide biosynthesis</keyword>
<dbReference type="SUPFAM" id="SSF53448">
    <property type="entry name" value="Nucleotide-diphospho-sugar transferases"/>
    <property type="match status" value="1"/>
</dbReference>
<proteinExistence type="predicted"/>
<dbReference type="RefSeq" id="WP_382312790.1">
    <property type="nucleotide sequence ID" value="NZ_JBHUFD010000003.1"/>
</dbReference>
<evidence type="ECO:0000256" key="6">
    <source>
        <dbReference type="ARBA" id="ARBA00022989"/>
    </source>
</evidence>
<evidence type="ECO:0000313" key="9">
    <source>
        <dbReference type="EMBL" id="MFD1872378.1"/>
    </source>
</evidence>
<dbReference type="InterPro" id="IPR029044">
    <property type="entry name" value="Nucleotide-diphossugar_trans"/>
</dbReference>
<dbReference type="Proteomes" id="UP001597197">
    <property type="component" value="Unassembled WGS sequence"/>
</dbReference>
<protein>
    <submittedName>
        <fullName evidence="9">Glycosyltransferase family 2 protein</fullName>
    </submittedName>
</protein>
<keyword evidence="10" id="KW-1185">Reference proteome</keyword>
<dbReference type="CDD" id="cd04179">
    <property type="entry name" value="DPM_DPG-synthase_like"/>
    <property type="match status" value="1"/>
</dbReference>
<name>A0ABW4QS37_9BACT</name>
<feature type="domain" description="Glycosyltransferase 2-like" evidence="8">
    <location>
        <begin position="15"/>
        <end position="140"/>
    </location>
</feature>
<dbReference type="Pfam" id="PF00535">
    <property type="entry name" value="Glycos_transf_2"/>
    <property type="match status" value="1"/>
</dbReference>
<keyword evidence="6" id="KW-1133">Transmembrane helix</keyword>
<evidence type="ECO:0000256" key="7">
    <source>
        <dbReference type="ARBA" id="ARBA00023136"/>
    </source>
</evidence>
<evidence type="ECO:0000259" key="8">
    <source>
        <dbReference type="Pfam" id="PF00535"/>
    </source>
</evidence>